<comment type="caution">
    <text evidence="2">The sequence shown here is derived from an EMBL/GenBank/DDBJ whole genome shotgun (WGS) entry which is preliminary data.</text>
</comment>
<dbReference type="EMBL" id="JACBJI010000001">
    <property type="protein sequence ID" value="NYA69707.1"/>
    <property type="molecule type" value="Genomic_DNA"/>
</dbReference>
<keyword evidence="1" id="KW-1133">Transmembrane helix</keyword>
<protein>
    <submittedName>
        <fullName evidence="2">Uncharacterized protein</fullName>
    </submittedName>
</protein>
<dbReference type="Proteomes" id="UP000535020">
    <property type="component" value="Unassembled WGS sequence"/>
</dbReference>
<accession>A0A7Y9C5Z2</accession>
<keyword evidence="1" id="KW-0812">Transmembrane</keyword>
<proteinExistence type="predicted"/>
<evidence type="ECO:0000313" key="3">
    <source>
        <dbReference type="Proteomes" id="UP000535020"/>
    </source>
</evidence>
<keyword evidence="1" id="KW-0472">Membrane</keyword>
<reference evidence="2 3" key="1">
    <citation type="submission" date="2020-07" db="EMBL/GenBank/DDBJ databases">
        <authorList>
            <person name="Sun Q."/>
        </authorList>
    </citation>
    <scope>NUCLEOTIDE SEQUENCE [LARGE SCALE GENOMIC DNA]</scope>
    <source>
        <strain evidence="2 3">MAH-1</strain>
    </source>
</reference>
<evidence type="ECO:0000256" key="1">
    <source>
        <dbReference type="SAM" id="Phobius"/>
    </source>
</evidence>
<evidence type="ECO:0000313" key="2">
    <source>
        <dbReference type="EMBL" id="NYA69707.1"/>
    </source>
</evidence>
<gene>
    <name evidence="2" type="ORF">HZF10_02150</name>
</gene>
<name>A0A7Y9C5Z2_9FLAO</name>
<organism evidence="2 3">
    <name type="scientific">Flavobacterium agri</name>
    <dbReference type="NCBI Taxonomy" id="2743471"/>
    <lineage>
        <taxon>Bacteria</taxon>
        <taxon>Pseudomonadati</taxon>
        <taxon>Bacteroidota</taxon>
        <taxon>Flavobacteriia</taxon>
        <taxon>Flavobacteriales</taxon>
        <taxon>Flavobacteriaceae</taxon>
        <taxon>Flavobacterium</taxon>
    </lineage>
</organism>
<dbReference type="AlphaFoldDB" id="A0A7Y9C5Z2"/>
<sequence>MNRQNQIRILSWAAVLLLFAPMYRQCNGGRSNPEKPAEEAYPVEQVEAINEDSLSASEIDSLEKLKQTVESQLVECPPYQEENEKTQTEIVLEFAEHYMLDPFRVYDGDNAYEMAYYGALEIWNYLSDIQKSNADFRKESAKSKQISICQTLRFVSFFVIVFQTWLVAIFVDRRKKLGMRLMYSNMVFLAIAIVTIFPDPWFETWNQIKWGFYAYIAIQLVLFFLTWKAHSDES</sequence>
<feature type="transmembrane region" description="Helical" evidence="1">
    <location>
        <begin position="152"/>
        <end position="171"/>
    </location>
</feature>
<feature type="transmembrane region" description="Helical" evidence="1">
    <location>
        <begin position="183"/>
        <end position="202"/>
    </location>
</feature>
<feature type="transmembrane region" description="Helical" evidence="1">
    <location>
        <begin position="208"/>
        <end position="227"/>
    </location>
</feature>
<dbReference type="RefSeq" id="WP_176004526.1">
    <property type="nucleotide sequence ID" value="NZ_JABWMI010000003.1"/>
</dbReference>
<keyword evidence="3" id="KW-1185">Reference proteome</keyword>